<dbReference type="Pfam" id="PF13462">
    <property type="entry name" value="Thioredoxin_4"/>
    <property type="match status" value="1"/>
</dbReference>
<evidence type="ECO:0000313" key="4">
    <source>
        <dbReference type="EMBL" id="GAA4864895.1"/>
    </source>
</evidence>
<keyword evidence="2" id="KW-1133">Transmembrane helix</keyword>
<dbReference type="SUPFAM" id="SSF52833">
    <property type="entry name" value="Thioredoxin-like"/>
    <property type="match status" value="1"/>
</dbReference>
<organism evidence="4 5">
    <name type="scientific">Actinomycetospora straminea</name>
    <dbReference type="NCBI Taxonomy" id="663607"/>
    <lineage>
        <taxon>Bacteria</taxon>
        <taxon>Bacillati</taxon>
        <taxon>Actinomycetota</taxon>
        <taxon>Actinomycetes</taxon>
        <taxon>Pseudonocardiales</taxon>
        <taxon>Pseudonocardiaceae</taxon>
        <taxon>Actinomycetospora</taxon>
    </lineage>
</organism>
<comment type="caution">
    <text evidence="4">The sequence shown here is derived from an EMBL/GenBank/DDBJ whole genome shotgun (WGS) entry which is preliminary data.</text>
</comment>
<evidence type="ECO:0000313" key="5">
    <source>
        <dbReference type="Proteomes" id="UP001500457"/>
    </source>
</evidence>
<gene>
    <name evidence="4" type="ORF">GCM10023203_11080</name>
</gene>
<protein>
    <submittedName>
        <fullName evidence="4">Thioredoxin domain-containing protein</fullName>
    </submittedName>
</protein>
<dbReference type="Gene3D" id="3.40.30.10">
    <property type="entry name" value="Glutaredoxin"/>
    <property type="match status" value="1"/>
</dbReference>
<name>A0ABP9E3K4_9PSEU</name>
<dbReference type="RefSeq" id="WP_274229723.1">
    <property type="nucleotide sequence ID" value="NZ_BAABHQ010000002.1"/>
</dbReference>
<evidence type="ECO:0000259" key="3">
    <source>
        <dbReference type="Pfam" id="PF13462"/>
    </source>
</evidence>
<keyword evidence="5" id="KW-1185">Reference proteome</keyword>
<dbReference type="EMBL" id="BAABHQ010000002">
    <property type="protein sequence ID" value="GAA4864895.1"/>
    <property type="molecule type" value="Genomic_DNA"/>
</dbReference>
<sequence length="246" mass="25080">MARPSQRPTRPRPAPPQRTSSRTPMVVGVVVVLLVAVVVIGGVLVTGNGSDASGNAIPAVPAPAPYATTVEGGVVTAGGPAPHTVDLYEDALCPACQAFEQRDGDRIAQAVAAGRVQVRYHLVNLLDQRSTPPGYSSAAGNAMICAAEDGAFPAVHASLYAAQPAEGARGYDTGQLVDLGRRAGAGPGYADCVQGNRHTGEVAINFQQARNDPALLQGGSFGTPTVVLDGRRVDLDSPELAAVLGG</sequence>
<accession>A0ABP9E3K4</accession>
<keyword evidence="2" id="KW-0812">Transmembrane</keyword>
<dbReference type="InterPro" id="IPR012336">
    <property type="entry name" value="Thioredoxin-like_fold"/>
</dbReference>
<dbReference type="Proteomes" id="UP001500457">
    <property type="component" value="Unassembled WGS sequence"/>
</dbReference>
<proteinExistence type="predicted"/>
<keyword evidence="2" id="KW-0472">Membrane</keyword>
<feature type="domain" description="Thioredoxin-like fold" evidence="3">
    <location>
        <begin position="81"/>
        <end position="235"/>
    </location>
</feature>
<evidence type="ECO:0000256" key="2">
    <source>
        <dbReference type="SAM" id="Phobius"/>
    </source>
</evidence>
<reference evidence="5" key="1">
    <citation type="journal article" date="2019" name="Int. J. Syst. Evol. Microbiol.">
        <title>The Global Catalogue of Microorganisms (GCM) 10K type strain sequencing project: providing services to taxonomists for standard genome sequencing and annotation.</title>
        <authorList>
            <consortium name="The Broad Institute Genomics Platform"/>
            <consortium name="The Broad Institute Genome Sequencing Center for Infectious Disease"/>
            <person name="Wu L."/>
            <person name="Ma J."/>
        </authorList>
    </citation>
    <scope>NUCLEOTIDE SEQUENCE [LARGE SCALE GENOMIC DNA]</scope>
    <source>
        <strain evidence="5">JCM 17983</strain>
    </source>
</reference>
<evidence type="ECO:0000256" key="1">
    <source>
        <dbReference type="SAM" id="MobiDB-lite"/>
    </source>
</evidence>
<dbReference type="InterPro" id="IPR036249">
    <property type="entry name" value="Thioredoxin-like_sf"/>
</dbReference>
<feature type="transmembrane region" description="Helical" evidence="2">
    <location>
        <begin position="25"/>
        <end position="45"/>
    </location>
</feature>
<feature type="region of interest" description="Disordered" evidence="1">
    <location>
        <begin position="1"/>
        <end position="21"/>
    </location>
</feature>